<feature type="compositionally biased region" description="Basic residues" evidence="9">
    <location>
        <begin position="1"/>
        <end position="14"/>
    </location>
</feature>
<feature type="compositionally biased region" description="Polar residues" evidence="9">
    <location>
        <begin position="657"/>
        <end position="691"/>
    </location>
</feature>
<evidence type="ECO:0000259" key="10">
    <source>
        <dbReference type="PROSITE" id="PS51192"/>
    </source>
</evidence>
<dbReference type="OrthoDB" id="10261556at2759"/>
<dbReference type="Proteomes" id="UP001063166">
    <property type="component" value="Unassembled WGS sequence"/>
</dbReference>
<evidence type="ECO:0000256" key="9">
    <source>
        <dbReference type="SAM" id="MobiDB-lite"/>
    </source>
</evidence>
<evidence type="ECO:0000256" key="2">
    <source>
        <dbReference type="ARBA" id="ARBA00022741"/>
    </source>
</evidence>
<dbReference type="PROSITE" id="PS51194">
    <property type="entry name" value="HELICASE_CTER"/>
    <property type="match status" value="1"/>
</dbReference>
<keyword evidence="12" id="KW-0347">Helicase</keyword>
<feature type="domain" description="Helicase C-terminal" evidence="11">
    <location>
        <begin position="263"/>
        <end position="427"/>
    </location>
</feature>
<sequence length="768" mass="85252">MLPRLKQKKLRKPRRQPDTSTWPKRKHLKPEDLEGFQEKIQQAFGWSELPRTHQAGAIEAQLFGNSVLVHAGTGSGKTAIAAGPHVHEKSKGKVTLMVSPLIALQEEQVQTFEEEYKLKAVAVNSAHGGSKLELMTKICLGEYQIVVISPEMLLSKRFIKNVLKNTEFGSRILSVVIDEAHVVSHWGSGFRKQYGRLGILRMLLPKGTPIVTMSATLPPRVQKDVLNKLRFGQDYIKINLGNDRPNVSIVVRAIHNTMNTYSDLDFLIPNNVTDASQIPKAFVYADNISTGPDIEQRLYERLPEHLRELGLIRPYSAAYTKEYRAELMRLFKLGVVRILICTDAAGMGCNIPDIDIVVQWKLPTNVSSFVQRAGRAARAAGRVGLAVLLVEKSAYEADLSKLETNLQKEADTGKRKRKKAAGVRQLEGYTKASKEYAVLHGVNRGGHGGQDDNKELATDDVIIDFDAADEGLHSLVQTVRCRRRVLTKIFGNDEPNPTVPCCDLCHPALLDRTRPSEAAPVERAVKVKRGEPNDMVKSALHTWRTSVKAQDFSESLIGASGILKDETIELLSSVGPIPSKEHLERILGGRWLWFATYGESLWNHLQGLVIPPLQPKPKATSSKKHAPTELNEVQGGSQTVPADGRLRKRQRKEAPSRASSTQRPRSNQVTPRAPHASTSRPTSLPNTMTPTTPHNYHHYAYPGNPYIQPLYYLPSVPQASYYSTPPIPLPSPAQAQATPTPTPRSQNPYINYYLSTPRPSRPPDPPPG</sequence>
<keyword evidence="3" id="KW-0067">ATP-binding</keyword>
<feature type="domain" description="Helicase ATP-binding" evidence="10">
    <location>
        <begin position="58"/>
        <end position="235"/>
    </location>
</feature>
<keyword evidence="13" id="KW-1185">Reference proteome</keyword>
<evidence type="ECO:0000256" key="6">
    <source>
        <dbReference type="ARBA" id="ARBA00034617"/>
    </source>
</evidence>
<evidence type="ECO:0000313" key="12">
    <source>
        <dbReference type="EMBL" id="GLB34356.1"/>
    </source>
</evidence>
<dbReference type="Gene3D" id="3.40.50.300">
    <property type="entry name" value="P-loop containing nucleotide triphosphate hydrolases"/>
    <property type="match status" value="2"/>
</dbReference>
<evidence type="ECO:0000256" key="4">
    <source>
        <dbReference type="ARBA" id="ARBA00023125"/>
    </source>
</evidence>
<dbReference type="InterPro" id="IPR001650">
    <property type="entry name" value="Helicase_C-like"/>
</dbReference>
<dbReference type="GO" id="GO:0009378">
    <property type="term" value="F:four-way junction helicase activity"/>
    <property type="evidence" value="ECO:0007669"/>
    <property type="project" value="TreeGrafter"/>
</dbReference>
<dbReference type="GO" id="GO:0003677">
    <property type="term" value="F:DNA binding"/>
    <property type="evidence" value="ECO:0007669"/>
    <property type="project" value="UniProtKB-KW"/>
</dbReference>
<evidence type="ECO:0000313" key="13">
    <source>
        <dbReference type="Proteomes" id="UP001063166"/>
    </source>
</evidence>
<keyword evidence="4" id="KW-0238">DNA-binding</keyword>
<reference evidence="12" key="1">
    <citation type="submission" date="2022-07" db="EMBL/GenBank/DDBJ databases">
        <title>The genome of Lyophyllum shimeji provides insight into the initial evolution of ectomycorrhizal fungal genome.</title>
        <authorList>
            <person name="Kobayashi Y."/>
            <person name="Shibata T."/>
            <person name="Hirakawa H."/>
            <person name="Shigenobu S."/>
            <person name="Nishiyama T."/>
            <person name="Yamada A."/>
            <person name="Hasebe M."/>
            <person name="Kawaguchi M."/>
        </authorList>
    </citation>
    <scope>NUCLEOTIDE SEQUENCE</scope>
    <source>
        <strain evidence="12">AT787</strain>
    </source>
</reference>
<feature type="compositionally biased region" description="Low complexity" evidence="9">
    <location>
        <begin position="732"/>
        <end position="746"/>
    </location>
</feature>
<dbReference type="EC" id="5.6.2.4" evidence="7"/>
<keyword evidence="8" id="KW-0175">Coiled coil</keyword>
<comment type="similarity">
    <text evidence="1">Belongs to the helicase family. RecQ subfamily.</text>
</comment>
<dbReference type="GO" id="GO:0005737">
    <property type="term" value="C:cytoplasm"/>
    <property type="evidence" value="ECO:0007669"/>
    <property type="project" value="TreeGrafter"/>
</dbReference>
<dbReference type="PANTHER" id="PTHR13710:SF105">
    <property type="entry name" value="ATP-DEPENDENT DNA HELICASE Q1"/>
    <property type="match status" value="1"/>
</dbReference>
<comment type="catalytic activity">
    <reaction evidence="6">
        <text>Couples ATP hydrolysis with the unwinding of duplex DNA by translocating in the 3'-5' direction.</text>
        <dbReference type="EC" id="5.6.2.4"/>
    </reaction>
</comment>
<dbReference type="EMBL" id="BRPK01000001">
    <property type="protein sequence ID" value="GLB34356.1"/>
    <property type="molecule type" value="Genomic_DNA"/>
</dbReference>
<feature type="coiled-coil region" evidence="8">
    <location>
        <begin position="385"/>
        <end position="412"/>
    </location>
</feature>
<feature type="region of interest" description="Disordered" evidence="9">
    <location>
        <begin position="616"/>
        <end position="691"/>
    </location>
</feature>
<proteinExistence type="inferred from homology"/>
<accession>A0A9P3PEE8</accession>
<dbReference type="InterPro" id="IPR014001">
    <property type="entry name" value="Helicase_ATP-bd"/>
</dbReference>
<evidence type="ECO:0000256" key="3">
    <source>
        <dbReference type="ARBA" id="ARBA00022840"/>
    </source>
</evidence>
<protein>
    <recommendedName>
        <fullName evidence="7">DNA 3'-5' helicase</fullName>
        <ecNumber evidence="7">5.6.2.4</ecNumber>
    </recommendedName>
</protein>
<dbReference type="GO" id="GO:0000724">
    <property type="term" value="P:double-strand break repair via homologous recombination"/>
    <property type="evidence" value="ECO:0007669"/>
    <property type="project" value="TreeGrafter"/>
</dbReference>
<comment type="caution">
    <text evidence="12">The sequence shown here is derived from an EMBL/GenBank/DDBJ whole genome shotgun (WGS) entry which is preliminary data.</text>
</comment>
<dbReference type="PANTHER" id="PTHR13710">
    <property type="entry name" value="DNA HELICASE RECQ FAMILY MEMBER"/>
    <property type="match status" value="1"/>
</dbReference>
<dbReference type="Pfam" id="PF00271">
    <property type="entry name" value="Helicase_C"/>
    <property type="match status" value="1"/>
</dbReference>
<dbReference type="Pfam" id="PF00270">
    <property type="entry name" value="DEAD"/>
    <property type="match status" value="1"/>
</dbReference>
<dbReference type="PROSITE" id="PS51192">
    <property type="entry name" value="HELICASE_ATP_BIND_1"/>
    <property type="match status" value="1"/>
</dbReference>
<evidence type="ECO:0000256" key="1">
    <source>
        <dbReference type="ARBA" id="ARBA00005446"/>
    </source>
</evidence>
<dbReference type="CDD" id="cd17920">
    <property type="entry name" value="DEXHc_RecQ"/>
    <property type="match status" value="1"/>
</dbReference>
<dbReference type="InterPro" id="IPR027417">
    <property type="entry name" value="P-loop_NTPase"/>
</dbReference>
<name>A0A9P3PEE8_LYOSH</name>
<evidence type="ECO:0000256" key="8">
    <source>
        <dbReference type="SAM" id="Coils"/>
    </source>
</evidence>
<keyword evidence="2" id="KW-0547">Nucleotide-binding</keyword>
<gene>
    <name evidence="12" type="ORF">LshimejAT787_0112400</name>
</gene>
<organism evidence="12 13">
    <name type="scientific">Lyophyllum shimeji</name>
    <name type="common">Hon-shimeji</name>
    <name type="synonym">Tricholoma shimeji</name>
    <dbReference type="NCBI Taxonomy" id="47721"/>
    <lineage>
        <taxon>Eukaryota</taxon>
        <taxon>Fungi</taxon>
        <taxon>Dikarya</taxon>
        <taxon>Basidiomycota</taxon>
        <taxon>Agaricomycotina</taxon>
        <taxon>Agaricomycetes</taxon>
        <taxon>Agaricomycetidae</taxon>
        <taxon>Agaricales</taxon>
        <taxon>Tricholomatineae</taxon>
        <taxon>Lyophyllaceae</taxon>
        <taxon>Lyophyllum</taxon>
    </lineage>
</organism>
<feature type="region of interest" description="Disordered" evidence="9">
    <location>
        <begin position="727"/>
        <end position="768"/>
    </location>
</feature>
<keyword evidence="12" id="KW-0378">Hydrolase</keyword>
<dbReference type="SMART" id="SM00487">
    <property type="entry name" value="DEXDc"/>
    <property type="match status" value="1"/>
</dbReference>
<dbReference type="SMART" id="SM00490">
    <property type="entry name" value="HELICc"/>
    <property type="match status" value="1"/>
</dbReference>
<dbReference type="GO" id="GO:0005524">
    <property type="term" value="F:ATP binding"/>
    <property type="evidence" value="ECO:0007669"/>
    <property type="project" value="UniProtKB-KW"/>
</dbReference>
<evidence type="ECO:0000256" key="7">
    <source>
        <dbReference type="ARBA" id="ARBA00034808"/>
    </source>
</evidence>
<feature type="region of interest" description="Disordered" evidence="9">
    <location>
        <begin position="1"/>
        <end position="26"/>
    </location>
</feature>
<dbReference type="SUPFAM" id="SSF52540">
    <property type="entry name" value="P-loop containing nucleoside triphosphate hydrolases"/>
    <property type="match status" value="1"/>
</dbReference>
<dbReference type="InterPro" id="IPR011545">
    <property type="entry name" value="DEAD/DEAH_box_helicase_dom"/>
</dbReference>
<dbReference type="AlphaFoldDB" id="A0A9P3PEE8"/>
<keyword evidence="5" id="KW-0413">Isomerase</keyword>
<evidence type="ECO:0000256" key="5">
    <source>
        <dbReference type="ARBA" id="ARBA00023235"/>
    </source>
</evidence>
<dbReference type="GO" id="GO:0043138">
    <property type="term" value="F:3'-5' DNA helicase activity"/>
    <property type="evidence" value="ECO:0007669"/>
    <property type="project" value="UniProtKB-EC"/>
</dbReference>
<evidence type="ECO:0000259" key="11">
    <source>
        <dbReference type="PROSITE" id="PS51194"/>
    </source>
</evidence>
<feature type="compositionally biased region" description="Pro residues" evidence="9">
    <location>
        <begin position="759"/>
        <end position="768"/>
    </location>
</feature>
<dbReference type="GO" id="GO:0005694">
    <property type="term" value="C:chromosome"/>
    <property type="evidence" value="ECO:0007669"/>
    <property type="project" value="TreeGrafter"/>
</dbReference>